<dbReference type="Pfam" id="PF00990">
    <property type="entry name" value="GGDEF"/>
    <property type="match status" value="1"/>
</dbReference>
<gene>
    <name evidence="4" type="ORF">ACFONA_00790</name>
</gene>
<dbReference type="CDD" id="cd01948">
    <property type="entry name" value="EAL"/>
    <property type="match status" value="1"/>
</dbReference>
<dbReference type="InterPro" id="IPR052155">
    <property type="entry name" value="Biofilm_reg_signaling"/>
</dbReference>
<dbReference type="PROSITE" id="PS50887">
    <property type="entry name" value="GGDEF"/>
    <property type="match status" value="1"/>
</dbReference>
<dbReference type="SMART" id="SM00052">
    <property type="entry name" value="EAL"/>
    <property type="match status" value="1"/>
</dbReference>
<sequence>MSTLAKPLTTPDCDRPLVVAQLLHFRQQVPWMYGLLIVNAIALAYSHAGLAPRYLTHGVPVLLVTLGLWRLFRWLLPPTRQMLDAVEATRIIRRSTILGAVFSILFVSWAIALNQYGGAYEQGHVVLFIGITVLGCLFCLTHLPRAAMIVGLFVTTPFLAYCLFSGNGVFVAIGLNIALVNAVALKVLKDAHRVFNDLVMSHGALTTERRQAEKLSDENRRLAHTDSLTGLPNRRYFFGRLETLLADTETQTGASFCVGVLDLDRFKPINDTYGHGYGDRLLGVIGQRLAAAATPDMMIARLGGDEFGVLYIGPATQAECAIRRLCTMISAPMTLGDVNVAIGCSGGIAAYPEAGTTAHELFDRADLALYHAKSTRRGDCGIFSAACESSMHPGAQIEEALQRADLAQDIDVYFQPIFDTQTMAISGVEALARWTATGIGAVPPGTLFTAAEQLGMVNAVTLAVFQRALQGIAQLPDTISLSFNLSAQDILSPPTMREIVRLVVASPIDPRRIILELTESSLRGDIAAIADALQHVRRLGMRTALDDFGSGYANLESLHRLPLDILKVDRSFLGVPGAQTGRGMVSAIHNLARALSLECTIKGIENDTQLLEVSLAGYRYAQGYLLARPMPLDAVLMTLVERETRLPDTGAPSVRPARRA</sequence>
<dbReference type="SMART" id="SM00267">
    <property type="entry name" value="GGDEF"/>
    <property type="match status" value="1"/>
</dbReference>
<dbReference type="InterPro" id="IPR000160">
    <property type="entry name" value="GGDEF_dom"/>
</dbReference>
<dbReference type="NCBIfam" id="TIGR00254">
    <property type="entry name" value="GGDEF"/>
    <property type="match status" value="1"/>
</dbReference>
<evidence type="ECO:0000259" key="2">
    <source>
        <dbReference type="PROSITE" id="PS50883"/>
    </source>
</evidence>
<dbReference type="EMBL" id="JBHRXP010000001">
    <property type="protein sequence ID" value="MFC3578687.1"/>
    <property type="molecule type" value="Genomic_DNA"/>
</dbReference>
<dbReference type="InterPro" id="IPR035919">
    <property type="entry name" value="EAL_sf"/>
</dbReference>
<keyword evidence="1" id="KW-0472">Membrane</keyword>
<name>A0ABV7SP32_9SPHN</name>
<dbReference type="Pfam" id="PF00563">
    <property type="entry name" value="EAL"/>
    <property type="match status" value="1"/>
</dbReference>
<evidence type="ECO:0000313" key="4">
    <source>
        <dbReference type="EMBL" id="MFC3578687.1"/>
    </source>
</evidence>
<feature type="domain" description="EAL" evidence="2">
    <location>
        <begin position="394"/>
        <end position="643"/>
    </location>
</feature>
<dbReference type="PANTHER" id="PTHR44757:SF2">
    <property type="entry name" value="BIOFILM ARCHITECTURE MAINTENANCE PROTEIN MBAA"/>
    <property type="match status" value="1"/>
</dbReference>
<dbReference type="InterPro" id="IPR043128">
    <property type="entry name" value="Rev_trsase/Diguanyl_cyclase"/>
</dbReference>
<feature type="transmembrane region" description="Helical" evidence="1">
    <location>
        <begin position="54"/>
        <end position="76"/>
    </location>
</feature>
<dbReference type="Gene3D" id="3.20.20.450">
    <property type="entry name" value="EAL domain"/>
    <property type="match status" value="1"/>
</dbReference>
<protein>
    <submittedName>
        <fullName evidence="4">Bifunctional diguanylate cyclase/phosphodiesterase</fullName>
    </submittedName>
</protein>
<reference evidence="5" key="1">
    <citation type="journal article" date="2019" name="Int. J. Syst. Evol. Microbiol.">
        <title>The Global Catalogue of Microorganisms (GCM) 10K type strain sequencing project: providing services to taxonomists for standard genome sequencing and annotation.</title>
        <authorList>
            <consortium name="The Broad Institute Genomics Platform"/>
            <consortium name="The Broad Institute Genome Sequencing Center for Infectious Disease"/>
            <person name="Wu L."/>
            <person name="Ma J."/>
        </authorList>
    </citation>
    <scope>NUCLEOTIDE SEQUENCE [LARGE SCALE GENOMIC DNA]</scope>
    <source>
        <strain evidence="5">KCTC 42739</strain>
    </source>
</reference>
<dbReference type="SUPFAM" id="SSF141868">
    <property type="entry name" value="EAL domain-like"/>
    <property type="match status" value="1"/>
</dbReference>
<dbReference type="RefSeq" id="WP_261293900.1">
    <property type="nucleotide sequence ID" value="NZ_JANQBK010000004.1"/>
</dbReference>
<comment type="caution">
    <text evidence="4">The sequence shown here is derived from an EMBL/GenBank/DDBJ whole genome shotgun (WGS) entry which is preliminary data.</text>
</comment>
<feature type="transmembrane region" description="Helical" evidence="1">
    <location>
        <begin position="122"/>
        <end position="140"/>
    </location>
</feature>
<dbReference type="CDD" id="cd01949">
    <property type="entry name" value="GGDEF"/>
    <property type="match status" value="1"/>
</dbReference>
<dbReference type="InterPro" id="IPR029787">
    <property type="entry name" value="Nucleotide_cyclase"/>
</dbReference>
<dbReference type="SUPFAM" id="SSF55073">
    <property type="entry name" value="Nucleotide cyclase"/>
    <property type="match status" value="1"/>
</dbReference>
<dbReference type="Proteomes" id="UP001595713">
    <property type="component" value="Unassembled WGS sequence"/>
</dbReference>
<keyword evidence="1" id="KW-0812">Transmembrane</keyword>
<proteinExistence type="predicted"/>
<keyword evidence="5" id="KW-1185">Reference proteome</keyword>
<accession>A0ABV7SP32</accession>
<evidence type="ECO:0000259" key="3">
    <source>
        <dbReference type="PROSITE" id="PS50887"/>
    </source>
</evidence>
<dbReference type="Gene3D" id="3.30.70.270">
    <property type="match status" value="1"/>
</dbReference>
<feature type="domain" description="GGDEF" evidence="3">
    <location>
        <begin position="254"/>
        <end position="385"/>
    </location>
</feature>
<feature type="transmembrane region" description="Helical" evidence="1">
    <location>
        <begin position="31"/>
        <end position="48"/>
    </location>
</feature>
<dbReference type="PROSITE" id="PS50883">
    <property type="entry name" value="EAL"/>
    <property type="match status" value="1"/>
</dbReference>
<feature type="transmembrane region" description="Helical" evidence="1">
    <location>
        <begin position="97"/>
        <end position="116"/>
    </location>
</feature>
<evidence type="ECO:0000256" key="1">
    <source>
        <dbReference type="SAM" id="Phobius"/>
    </source>
</evidence>
<keyword evidence="1" id="KW-1133">Transmembrane helix</keyword>
<dbReference type="InterPro" id="IPR001633">
    <property type="entry name" value="EAL_dom"/>
</dbReference>
<organism evidence="4 5">
    <name type="scientific">Sphingomonas hylomeconis</name>
    <dbReference type="NCBI Taxonomy" id="1395958"/>
    <lineage>
        <taxon>Bacteria</taxon>
        <taxon>Pseudomonadati</taxon>
        <taxon>Pseudomonadota</taxon>
        <taxon>Alphaproteobacteria</taxon>
        <taxon>Sphingomonadales</taxon>
        <taxon>Sphingomonadaceae</taxon>
        <taxon>Sphingomonas</taxon>
    </lineage>
</organism>
<dbReference type="PANTHER" id="PTHR44757">
    <property type="entry name" value="DIGUANYLATE CYCLASE DGCP"/>
    <property type="match status" value="1"/>
</dbReference>
<evidence type="ECO:0000313" key="5">
    <source>
        <dbReference type="Proteomes" id="UP001595713"/>
    </source>
</evidence>